<gene>
    <name evidence="1" type="ORF">ACFYKX_12065</name>
</gene>
<dbReference type="RefSeq" id="WP_389361265.1">
    <property type="nucleotide sequence ID" value="NZ_JBIACK010000005.1"/>
</dbReference>
<protein>
    <submittedName>
        <fullName evidence="1">Thioredoxin family protein</fullName>
    </submittedName>
</protein>
<comment type="caution">
    <text evidence="1">The sequence shown here is derived from an EMBL/GenBank/DDBJ whole genome shotgun (WGS) entry which is preliminary data.</text>
</comment>
<dbReference type="Gene3D" id="3.40.30.10">
    <property type="entry name" value="Glutaredoxin"/>
    <property type="match status" value="1"/>
</dbReference>
<dbReference type="InterPro" id="IPR036249">
    <property type="entry name" value="Thioredoxin-like_sf"/>
</dbReference>
<reference evidence="1 2" key="1">
    <citation type="submission" date="2024-08" db="EMBL/GenBank/DDBJ databases">
        <title>Two novel Cytobacillus novel species.</title>
        <authorList>
            <person name="Liu G."/>
        </authorList>
    </citation>
    <scope>NUCLEOTIDE SEQUENCE [LARGE SCALE GENOMIC DNA]</scope>
    <source>
        <strain evidence="1 2">FJAT-54145</strain>
    </source>
</reference>
<sequence>MGLLEWFNKGMNVEEYLETMKVNKDEMLSIYNRFHLSDQQLEELSLLKDQSLKVIVLTEDWCGDAMLNNPVLLKIAENTGMEVRFLLRDQNLELMDQYLTNGTSRAIPIFIFIDGEGVEKAVWGPRASEIQTMVDELRSKLPDKNAEDFADKQKEMITQLTTAYKQDSDLWSVVAGSIIGAFKK</sequence>
<dbReference type="EMBL" id="JBIACK010000005">
    <property type="protein sequence ID" value="MFE8701331.1"/>
    <property type="molecule type" value="Genomic_DNA"/>
</dbReference>
<accession>A0ABW6KAQ9</accession>
<dbReference type="Proteomes" id="UP001601059">
    <property type="component" value="Unassembled WGS sequence"/>
</dbReference>
<dbReference type="Pfam" id="PF14595">
    <property type="entry name" value="Thioredoxin_9"/>
    <property type="match status" value="1"/>
</dbReference>
<evidence type="ECO:0000313" key="1">
    <source>
        <dbReference type="EMBL" id="MFE8701331.1"/>
    </source>
</evidence>
<proteinExistence type="predicted"/>
<organism evidence="1 2">
    <name type="scientific">Cytobacillus spartinae</name>
    <dbReference type="NCBI Taxonomy" id="3299023"/>
    <lineage>
        <taxon>Bacteria</taxon>
        <taxon>Bacillati</taxon>
        <taxon>Bacillota</taxon>
        <taxon>Bacilli</taxon>
        <taxon>Bacillales</taxon>
        <taxon>Bacillaceae</taxon>
        <taxon>Cytobacillus</taxon>
    </lineage>
</organism>
<keyword evidence="2" id="KW-1185">Reference proteome</keyword>
<dbReference type="SUPFAM" id="SSF52833">
    <property type="entry name" value="Thioredoxin-like"/>
    <property type="match status" value="1"/>
</dbReference>
<evidence type="ECO:0000313" key="2">
    <source>
        <dbReference type="Proteomes" id="UP001601059"/>
    </source>
</evidence>
<name>A0ABW6KAQ9_9BACI</name>